<dbReference type="Pfam" id="PF13180">
    <property type="entry name" value="PDZ_2"/>
    <property type="match status" value="2"/>
</dbReference>
<dbReference type="Pfam" id="PF13365">
    <property type="entry name" value="Trypsin_2"/>
    <property type="match status" value="1"/>
</dbReference>
<organism evidence="7 8">
    <name type="scientific">Candidatus Brevundimonas colombiensis</name>
    <dbReference type="NCBI Taxonomy" id="3121376"/>
    <lineage>
        <taxon>Bacteria</taxon>
        <taxon>Pseudomonadati</taxon>
        <taxon>Pseudomonadota</taxon>
        <taxon>Alphaproteobacteria</taxon>
        <taxon>Caulobacterales</taxon>
        <taxon>Caulobacteraceae</taxon>
        <taxon>Brevundimonas</taxon>
    </lineage>
</organism>
<feature type="chain" id="PRO_5042548404" evidence="5">
    <location>
        <begin position="29"/>
        <end position="453"/>
    </location>
</feature>
<evidence type="ECO:0000256" key="5">
    <source>
        <dbReference type="SAM" id="SignalP"/>
    </source>
</evidence>
<keyword evidence="4" id="KW-0720">Serine protease</keyword>
<keyword evidence="3" id="KW-0378">Hydrolase</keyword>
<dbReference type="InterPro" id="IPR001478">
    <property type="entry name" value="PDZ"/>
</dbReference>
<proteinExistence type="inferred from homology"/>
<dbReference type="PANTHER" id="PTHR22939:SF129">
    <property type="entry name" value="SERINE PROTEASE HTRA2, MITOCHONDRIAL"/>
    <property type="match status" value="1"/>
</dbReference>
<dbReference type="InterPro" id="IPR009003">
    <property type="entry name" value="Peptidase_S1_PA"/>
</dbReference>
<sequence>MLMPIRSKAVSSIALALALAAAATPVLARPAAQADTRTTAAGLPYDARRGVFSFSSGLEGSLPAVVQVTTLGQSRGPSSDSTDPKPYASGSGVIVDAAEGLVITNNHVVEGGRKFTIDLTDGRLFDAVLVGADKATDIAVLRITPDGRPLNLKQVQTVDSDTLRTGDLAFAVGYPLGLDQTLTMGVISGLNRSGLGDAVEDYIQTDAAVNSGNSGGPLLDSRGRLIGINTSILSGGLGGGNDGIAFAVPTRIMLYVADQLKANGEVKRGQTGAIFGSLNAERARELHLGIVRGAVVADVAPGSPAERAGLRHNDVITRLQGRPVANAGSVNATVGIAAPGSDLSVSYLRDGRDATTSLRVETPSDQPVTIGAQSVVAYGAALRNQDGGAQVVSVQAGSAAAQADLTAGDVVTAIAGAPVADARAAAAALQTASGAVELTITRGGERQALTLNL</sequence>
<dbReference type="PANTHER" id="PTHR22939">
    <property type="entry name" value="SERINE PROTEASE FAMILY S1C HTRA-RELATED"/>
    <property type="match status" value="1"/>
</dbReference>
<evidence type="ECO:0000313" key="7">
    <source>
        <dbReference type="EMBL" id="WEK40979.1"/>
    </source>
</evidence>
<dbReference type="Proteomes" id="UP001213664">
    <property type="component" value="Chromosome"/>
</dbReference>
<protein>
    <submittedName>
        <fullName evidence="7">Trypsin-like peptidase domain-containing protein</fullName>
    </submittedName>
</protein>
<evidence type="ECO:0000259" key="6">
    <source>
        <dbReference type="PROSITE" id="PS50106"/>
    </source>
</evidence>
<gene>
    <name evidence="7" type="ORF">P0Y50_05055</name>
</gene>
<evidence type="ECO:0000256" key="2">
    <source>
        <dbReference type="ARBA" id="ARBA00022670"/>
    </source>
</evidence>
<evidence type="ECO:0000256" key="1">
    <source>
        <dbReference type="ARBA" id="ARBA00010541"/>
    </source>
</evidence>
<evidence type="ECO:0000256" key="4">
    <source>
        <dbReference type="ARBA" id="ARBA00022825"/>
    </source>
</evidence>
<dbReference type="SUPFAM" id="SSF50494">
    <property type="entry name" value="Trypsin-like serine proteases"/>
    <property type="match status" value="1"/>
</dbReference>
<dbReference type="PROSITE" id="PS50106">
    <property type="entry name" value="PDZ"/>
    <property type="match status" value="2"/>
</dbReference>
<dbReference type="GO" id="GO:0006508">
    <property type="term" value="P:proteolysis"/>
    <property type="evidence" value="ECO:0007669"/>
    <property type="project" value="UniProtKB-KW"/>
</dbReference>
<accession>A0AAJ5X2V2</accession>
<evidence type="ECO:0000256" key="3">
    <source>
        <dbReference type="ARBA" id="ARBA00022801"/>
    </source>
</evidence>
<comment type="similarity">
    <text evidence="1">Belongs to the peptidase S1C family.</text>
</comment>
<dbReference type="AlphaFoldDB" id="A0AAJ5X2V2"/>
<dbReference type="Gene3D" id="2.40.10.120">
    <property type="match status" value="1"/>
</dbReference>
<keyword evidence="2" id="KW-0645">Protease</keyword>
<evidence type="ECO:0000313" key="8">
    <source>
        <dbReference type="Proteomes" id="UP001213664"/>
    </source>
</evidence>
<dbReference type="GO" id="GO:0004252">
    <property type="term" value="F:serine-type endopeptidase activity"/>
    <property type="evidence" value="ECO:0007669"/>
    <property type="project" value="InterPro"/>
</dbReference>
<dbReference type="Gene3D" id="2.30.42.10">
    <property type="match status" value="2"/>
</dbReference>
<dbReference type="EMBL" id="CP119326">
    <property type="protein sequence ID" value="WEK40979.1"/>
    <property type="molecule type" value="Genomic_DNA"/>
</dbReference>
<name>A0AAJ5X2V2_9CAUL</name>
<feature type="domain" description="PDZ" evidence="6">
    <location>
        <begin position="277"/>
        <end position="351"/>
    </location>
</feature>
<keyword evidence="5" id="KW-0732">Signal</keyword>
<feature type="signal peptide" evidence="5">
    <location>
        <begin position="1"/>
        <end position="28"/>
    </location>
</feature>
<dbReference type="SMART" id="SM00228">
    <property type="entry name" value="PDZ"/>
    <property type="match status" value="2"/>
</dbReference>
<feature type="domain" description="PDZ" evidence="6">
    <location>
        <begin position="367"/>
        <end position="444"/>
    </location>
</feature>
<dbReference type="InterPro" id="IPR001940">
    <property type="entry name" value="Peptidase_S1C"/>
</dbReference>
<reference evidence="7" key="1">
    <citation type="submission" date="2023-03" db="EMBL/GenBank/DDBJ databases">
        <title>Andean soil-derived lignocellulolytic bacterial consortium as a source of novel taxa and putative plastic-active enzymes.</title>
        <authorList>
            <person name="Diaz-Garcia L."/>
            <person name="Chuvochina M."/>
            <person name="Feuerriegel G."/>
            <person name="Bunk B."/>
            <person name="Sproer C."/>
            <person name="Streit W.R."/>
            <person name="Rodriguez L.M."/>
            <person name="Overmann J."/>
            <person name="Jimenez D.J."/>
        </authorList>
    </citation>
    <scope>NUCLEOTIDE SEQUENCE</scope>
    <source>
        <strain evidence="7">MAG 833</strain>
    </source>
</reference>
<dbReference type="InterPro" id="IPR036034">
    <property type="entry name" value="PDZ_sf"/>
</dbReference>
<dbReference type="SUPFAM" id="SSF50156">
    <property type="entry name" value="PDZ domain-like"/>
    <property type="match status" value="2"/>
</dbReference>
<dbReference type="PRINTS" id="PR00834">
    <property type="entry name" value="PROTEASES2C"/>
</dbReference>